<reference evidence="7 8" key="1">
    <citation type="journal article" date="2008" name="Genome Biol.">
        <title>Encapsulated in silica: genome, proteome and physiology of the thermophilic bacterium Anoxybacillus flavithermus WK1.</title>
        <authorList>
            <person name="Saw J.H."/>
            <person name="Mountain B.W."/>
            <person name="Feng L."/>
            <person name="Omelchenko M.V."/>
            <person name="Hou S."/>
            <person name="Saito J.A."/>
            <person name="Stott M.B."/>
            <person name="Li D."/>
            <person name="Zhao G."/>
            <person name="Wu J."/>
            <person name="Galperin M.Y."/>
            <person name="Koonin E.V."/>
            <person name="Makarova K.S."/>
            <person name="Wolf Y.I."/>
            <person name="Rigden D.J."/>
            <person name="Dunfield P.F."/>
            <person name="Wang L."/>
            <person name="Alam M."/>
        </authorList>
    </citation>
    <scope>NUCLEOTIDE SEQUENCE [LARGE SCALE GENOMIC DNA]</scope>
    <source>
        <strain evidence="8">DSM 21510 / WK1</strain>
    </source>
</reference>
<evidence type="ECO:0000256" key="5">
    <source>
        <dbReference type="SAM" id="SignalP"/>
    </source>
</evidence>
<dbReference type="PROSITE" id="PS51935">
    <property type="entry name" value="NLPC_P60"/>
    <property type="match status" value="1"/>
</dbReference>
<dbReference type="InterPro" id="IPR000064">
    <property type="entry name" value="NLP_P60_dom"/>
</dbReference>
<dbReference type="STRING" id="491915.Aflv_0301"/>
<evidence type="ECO:0000313" key="8">
    <source>
        <dbReference type="Proteomes" id="UP000000742"/>
    </source>
</evidence>
<dbReference type="Pfam" id="PF00877">
    <property type="entry name" value="NLPC_P60"/>
    <property type="match status" value="1"/>
</dbReference>
<evidence type="ECO:0000259" key="6">
    <source>
        <dbReference type="PROSITE" id="PS51935"/>
    </source>
</evidence>
<dbReference type="eggNOG" id="COG0791">
    <property type="taxonomic scope" value="Bacteria"/>
</dbReference>
<dbReference type="InterPro" id="IPR038765">
    <property type="entry name" value="Papain-like_cys_pep_sf"/>
</dbReference>
<dbReference type="SUPFAM" id="SSF54001">
    <property type="entry name" value="Cysteine proteinases"/>
    <property type="match status" value="1"/>
</dbReference>
<evidence type="ECO:0000256" key="3">
    <source>
        <dbReference type="ARBA" id="ARBA00022801"/>
    </source>
</evidence>
<dbReference type="GO" id="GO:0006508">
    <property type="term" value="P:proteolysis"/>
    <property type="evidence" value="ECO:0007669"/>
    <property type="project" value="UniProtKB-KW"/>
</dbReference>
<dbReference type="HOGENOM" id="CLU_016043_8_1_9"/>
<dbReference type="Proteomes" id="UP000000742">
    <property type="component" value="Chromosome"/>
</dbReference>
<protein>
    <submittedName>
        <fullName evidence="7">Cell wall-associated hydrolase (NlpC/P60 family)</fullName>
    </submittedName>
</protein>
<keyword evidence="4" id="KW-0788">Thiol protease</keyword>
<name>B7GG06_ANOFW</name>
<gene>
    <name evidence="7" type="ordered locus">Aflv_0301</name>
</gene>
<feature type="chain" id="PRO_5038631005" evidence="5">
    <location>
        <begin position="26"/>
        <end position="154"/>
    </location>
</feature>
<evidence type="ECO:0000256" key="1">
    <source>
        <dbReference type="ARBA" id="ARBA00007074"/>
    </source>
</evidence>
<dbReference type="KEGG" id="afl:Aflv_0301"/>
<dbReference type="Gene3D" id="3.90.1720.10">
    <property type="entry name" value="endopeptidase domain like (from Nostoc punctiforme)"/>
    <property type="match status" value="1"/>
</dbReference>
<keyword evidence="3 7" id="KW-0378">Hydrolase</keyword>
<evidence type="ECO:0000256" key="4">
    <source>
        <dbReference type="ARBA" id="ARBA00022807"/>
    </source>
</evidence>
<keyword evidence="2" id="KW-0645">Protease</keyword>
<feature type="signal peptide" evidence="5">
    <location>
        <begin position="1"/>
        <end position="25"/>
    </location>
</feature>
<evidence type="ECO:0000256" key="2">
    <source>
        <dbReference type="ARBA" id="ARBA00022670"/>
    </source>
</evidence>
<dbReference type="EMBL" id="CP000922">
    <property type="protein sequence ID" value="ACJ32685.1"/>
    <property type="molecule type" value="Genomic_DNA"/>
</dbReference>
<evidence type="ECO:0000313" key="7">
    <source>
        <dbReference type="EMBL" id="ACJ32685.1"/>
    </source>
</evidence>
<comment type="similarity">
    <text evidence="1">Belongs to the peptidase C40 family.</text>
</comment>
<dbReference type="PANTHER" id="PTHR47053">
    <property type="entry name" value="MUREIN DD-ENDOPEPTIDASE MEPH-RELATED"/>
    <property type="match status" value="1"/>
</dbReference>
<dbReference type="InterPro" id="IPR051202">
    <property type="entry name" value="Peptidase_C40"/>
</dbReference>
<sequence length="154" mass="16753">MEVQAMKKALAATALFMLLCFTCFASPFRTEAAFSANILIAEAHKVIGTPYRAGGTTPKGFDCSGFVSYTYKKVGVSLPHSSEAMYAKGKPVSLNQLAPGDLLFFKTSKHKGISHVAIYIGNGRMIHSTSSKGVQVNSIHQSYWKQRFVGAKRL</sequence>
<dbReference type="MEROPS" id="C40.006"/>
<accession>B7GG06</accession>
<dbReference type="PANTHER" id="PTHR47053:SF1">
    <property type="entry name" value="MUREIN DD-ENDOPEPTIDASE MEPH-RELATED"/>
    <property type="match status" value="1"/>
</dbReference>
<dbReference type="GO" id="GO:0008234">
    <property type="term" value="F:cysteine-type peptidase activity"/>
    <property type="evidence" value="ECO:0007669"/>
    <property type="project" value="UniProtKB-KW"/>
</dbReference>
<organism evidence="7 8">
    <name type="scientific">Anoxybacillus flavithermus (strain DSM 21510 / WK1)</name>
    <dbReference type="NCBI Taxonomy" id="491915"/>
    <lineage>
        <taxon>Bacteria</taxon>
        <taxon>Bacillati</taxon>
        <taxon>Bacillota</taxon>
        <taxon>Bacilli</taxon>
        <taxon>Bacillales</taxon>
        <taxon>Anoxybacillaceae</taxon>
        <taxon>Anoxybacillus</taxon>
    </lineage>
</organism>
<dbReference type="AlphaFoldDB" id="B7GG06"/>
<feature type="domain" description="NlpC/P60" evidence="6">
    <location>
        <begin position="33"/>
        <end position="154"/>
    </location>
</feature>
<keyword evidence="5" id="KW-0732">Signal</keyword>
<proteinExistence type="inferred from homology"/>